<accession>A0AAV9P169</accession>
<comment type="caution">
    <text evidence="6">Lacks conserved residue(s) required for the propagation of feature annotation.</text>
</comment>
<sequence>MSSMQEKAQYHLSNLDKELSKYPQLQNFEQQTSVPKVYVVLGLGALYFFLVFFNIAGEFLVNTAGFALPAYWSMEAVFTMGKADDTQWLTYWVVYAFLTVLESIVNAAYWFPFYYTFKFVFIMYMALPQTQGAQVVFRTVMEPIFSRFFTTGASSENLRAQADKVSGKSL</sequence>
<evidence type="ECO:0000256" key="6">
    <source>
        <dbReference type="RuleBase" id="RU362006"/>
    </source>
</evidence>
<dbReference type="EMBL" id="JAVRRT010000014">
    <property type="protein sequence ID" value="KAK5166246.1"/>
    <property type="molecule type" value="Genomic_DNA"/>
</dbReference>
<keyword evidence="3 6" id="KW-0812">Transmembrane</keyword>
<dbReference type="InterPro" id="IPR004345">
    <property type="entry name" value="TB2_DP1_HVA22"/>
</dbReference>
<organism evidence="7 8">
    <name type="scientific">Saxophila tyrrhenica</name>
    <dbReference type="NCBI Taxonomy" id="1690608"/>
    <lineage>
        <taxon>Eukaryota</taxon>
        <taxon>Fungi</taxon>
        <taxon>Dikarya</taxon>
        <taxon>Ascomycota</taxon>
        <taxon>Pezizomycotina</taxon>
        <taxon>Dothideomycetes</taxon>
        <taxon>Dothideomycetidae</taxon>
        <taxon>Mycosphaerellales</taxon>
        <taxon>Extremaceae</taxon>
        <taxon>Saxophila</taxon>
    </lineage>
</organism>
<dbReference type="GO" id="GO:0016020">
    <property type="term" value="C:membrane"/>
    <property type="evidence" value="ECO:0007669"/>
    <property type="project" value="UniProtKB-SubCell"/>
</dbReference>
<keyword evidence="8" id="KW-1185">Reference proteome</keyword>
<keyword evidence="5 6" id="KW-0472">Membrane</keyword>
<comment type="subcellular location">
    <subcellularLocation>
        <location evidence="1 6">Membrane</location>
        <topology evidence="1 6">Multi-pass membrane protein</topology>
    </subcellularLocation>
</comment>
<dbReference type="Proteomes" id="UP001337655">
    <property type="component" value="Unassembled WGS sequence"/>
</dbReference>
<evidence type="ECO:0000256" key="2">
    <source>
        <dbReference type="ARBA" id="ARBA00008573"/>
    </source>
</evidence>
<name>A0AAV9P169_9PEZI</name>
<evidence type="ECO:0000256" key="5">
    <source>
        <dbReference type="ARBA" id="ARBA00023136"/>
    </source>
</evidence>
<comment type="similarity">
    <text evidence="2 6">Belongs to the DP1 family.</text>
</comment>
<feature type="transmembrane region" description="Helical" evidence="6">
    <location>
        <begin position="46"/>
        <end position="72"/>
    </location>
</feature>
<evidence type="ECO:0000313" key="8">
    <source>
        <dbReference type="Proteomes" id="UP001337655"/>
    </source>
</evidence>
<protein>
    <recommendedName>
        <fullName evidence="6">Protein YOP1</fullName>
    </recommendedName>
</protein>
<dbReference type="PANTHER" id="PTHR12300">
    <property type="entry name" value="HVA22-LIKE PROTEINS"/>
    <property type="match status" value="1"/>
</dbReference>
<dbReference type="RefSeq" id="XP_064656199.1">
    <property type="nucleotide sequence ID" value="XM_064805739.1"/>
</dbReference>
<feature type="transmembrane region" description="Helical" evidence="6">
    <location>
        <begin position="92"/>
        <end position="115"/>
    </location>
</feature>
<gene>
    <name evidence="7" type="primary">YOP1</name>
    <name evidence="7" type="ORF">LTR77_008507</name>
</gene>
<proteinExistence type="inferred from homology"/>
<dbReference type="Pfam" id="PF03134">
    <property type="entry name" value="TB2_DP1_HVA22"/>
    <property type="match status" value="1"/>
</dbReference>
<dbReference type="AlphaFoldDB" id="A0AAV9P169"/>
<keyword evidence="4 6" id="KW-1133">Transmembrane helix</keyword>
<dbReference type="PANTHER" id="PTHR12300:SF161">
    <property type="entry name" value="RECEPTOR EXPRESSION-ENHANCING PROTEIN"/>
    <property type="match status" value="1"/>
</dbReference>
<evidence type="ECO:0000313" key="7">
    <source>
        <dbReference type="EMBL" id="KAK5166246.1"/>
    </source>
</evidence>
<comment type="caution">
    <text evidence="7">The sequence shown here is derived from an EMBL/GenBank/DDBJ whole genome shotgun (WGS) entry which is preliminary data.</text>
</comment>
<evidence type="ECO:0000256" key="4">
    <source>
        <dbReference type="ARBA" id="ARBA00022989"/>
    </source>
</evidence>
<evidence type="ECO:0000256" key="3">
    <source>
        <dbReference type="ARBA" id="ARBA00022692"/>
    </source>
</evidence>
<evidence type="ECO:0000256" key="1">
    <source>
        <dbReference type="ARBA" id="ARBA00004141"/>
    </source>
</evidence>
<dbReference type="GeneID" id="89929840"/>
<reference evidence="7 8" key="1">
    <citation type="submission" date="2023-08" db="EMBL/GenBank/DDBJ databases">
        <title>Black Yeasts Isolated from many extreme environments.</title>
        <authorList>
            <person name="Coleine C."/>
            <person name="Stajich J.E."/>
            <person name="Selbmann L."/>
        </authorList>
    </citation>
    <scope>NUCLEOTIDE SEQUENCE [LARGE SCALE GENOMIC DNA]</scope>
    <source>
        <strain evidence="7 8">CCFEE 5935</strain>
    </source>
</reference>